<sequence length="103" mass="11574">MGMAGNRGSTIPICCIVNFFESCTRKKTCLYADCETKKSIFESRQRNQELYYPITTTLAKPNYKESLGIRKGVQSGNGRIMFRSPQKTSVSPMLQINILAQGK</sequence>
<evidence type="ECO:0000313" key="1">
    <source>
        <dbReference type="EMBL" id="JAP49786.1"/>
    </source>
</evidence>
<dbReference type="AlphaFoldDB" id="A0A0X3PRG5"/>
<accession>A0A0X3PRG5</accession>
<reference evidence="1" key="1">
    <citation type="submission" date="2016-01" db="EMBL/GenBank/DDBJ databases">
        <title>Reference transcriptome for the parasite Schistocephalus solidus: insights into the molecular evolution of parasitism.</title>
        <authorList>
            <person name="Hebert F.O."/>
            <person name="Grambauer S."/>
            <person name="Barber I."/>
            <person name="Landry C.R."/>
            <person name="Aubin-Horth N."/>
        </authorList>
    </citation>
    <scope>NUCLEOTIDE SEQUENCE</scope>
</reference>
<dbReference type="EMBL" id="GEEE01013439">
    <property type="protein sequence ID" value="JAP49786.1"/>
    <property type="molecule type" value="Transcribed_RNA"/>
</dbReference>
<organism evidence="1">
    <name type="scientific">Schistocephalus solidus</name>
    <name type="common">Tapeworm</name>
    <dbReference type="NCBI Taxonomy" id="70667"/>
    <lineage>
        <taxon>Eukaryota</taxon>
        <taxon>Metazoa</taxon>
        <taxon>Spiralia</taxon>
        <taxon>Lophotrochozoa</taxon>
        <taxon>Platyhelminthes</taxon>
        <taxon>Cestoda</taxon>
        <taxon>Eucestoda</taxon>
        <taxon>Diphyllobothriidea</taxon>
        <taxon>Diphyllobothriidae</taxon>
        <taxon>Schistocephalus</taxon>
    </lineage>
</organism>
<gene>
    <name evidence="1" type="ORF">TR86913</name>
</gene>
<protein>
    <submittedName>
        <fullName evidence="1">Uncharacterized protein</fullName>
    </submittedName>
</protein>
<proteinExistence type="predicted"/>
<name>A0A0X3PRG5_SCHSO</name>